<reference evidence="2" key="1">
    <citation type="submission" date="2024-02" db="EMBL/GenBank/DDBJ databases">
        <authorList>
            <consortium name="ELIXIR-Norway"/>
            <consortium name="Elixir Norway"/>
        </authorList>
    </citation>
    <scope>NUCLEOTIDE SEQUENCE</scope>
</reference>
<proteinExistence type="predicted"/>
<evidence type="ECO:0000313" key="2">
    <source>
        <dbReference type="EMBL" id="CAK9209157.1"/>
    </source>
</evidence>
<gene>
    <name evidence="2" type="ORF">CSSPTR1EN2_LOCUS9543</name>
</gene>
<dbReference type="Proteomes" id="UP001497512">
    <property type="component" value="Chromosome 17"/>
</dbReference>
<protein>
    <submittedName>
        <fullName evidence="2">Uncharacterized protein</fullName>
    </submittedName>
</protein>
<keyword evidence="3" id="KW-1185">Reference proteome</keyword>
<name>A0ABP0TZV1_9BRYO</name>
<dbReference type="EMBL" id="OZ019909">
    <property type="protein sequence ID" value="CAK9209157.1"/>
    <property type="molecule type" value="Genomic_DNA"/>
</dbReference>
<feature type="compositionally biased region" description="Polar residues" evidence="1">
    <location>
        <begin position="84"/>
        <end position="103"/>
    </location>
</feature>
<evidence type="ECO:0000313" key="3">
    <source>
        <dbReference type="Proteomes" id="UP001497512"/>
    </source>
</evidence>
<feature type="region of interest" description="Disordered" evidence="1">
    <location>
        <begin position="23"/>
        <end position="71"/>
    </location>
</feature>
<sequence length="103" mass="12074">MHDLGLLRTHDQGVPINCGILVDKKERKKESSVSLRKRPNATRTRRSHHHHHHRHHHRQQQHHKRKRNYLKYSAQDSVIIFSLPLSQSTPPQFPKTSGSSSSR</sequence>
<feature type="compositionally biased region" description="Basic residues" evidence="1">
    <location>
        <begin position="35"/>
        <end position="69"/>
    </location>
</feature>
<accession>A0ABP0TZV1</accession>
<feature type="region of interest" description="Disordered" evidence="1">
    <location>
        <begin position="83"/>
        <end position="103"/>
    </location>
</feature>
<organism evidence="2 3">
    <name type="scientific">Sphagnum troendelagicum</name>
    <dbReference type="NCBI Taxonomy" id="128251"/>
    <lineage>
        <taxon>Eukaryota</taxon>
        <taxon>Viridiplantae</taxon>
        <taxon>Streptophyta</taxon>
        <taxon>Embryophyta</taxon>
        <taxon>Bryophyta</taxon>
        <taxon>Sphagnophytina</taxon>
        <taxon>Sphagnopsida</taxon>
        <taxon>Sphagnales</taxon>
        <taxon>Sphagnaceae</taxon>
        <taxon>Sphagnum</taxon>
    </lineage>
</organism>
<evidence type="ECO:0000256" key="1">
    <source>
        <dbReference type="SAM" id="MobiDB-lite"/>
    </source>
</evidence>